<name>A0ABD0KA61_9CAEN</name>
<evidence type="ECO:0000313" key="1">
    <source>
        <dbReference type="EMBL" id="KAK7483831.1"/>
    </source>
</evidence>
<evidence type="ECO:0008006" key="3">
    <source>
        <dbReference type="Google" id="ProtNLM"/>
    </source>
</evidence>
<gene>
    <name evidence="1" type="ORF">BaRGS_00024939</name>
</gene>
<organism evidence="1 2">
    <name type="scientific">Batillaria attramentaria</name>
    <dbReference type="NCBI Taxonomy" id="370345"/>
    <lineage>
        <taxon>Eukaryota</taxon>
        <taxon>Metazoa</taxon>
        <taxon>Spiralia</taxon>
        <taxon>Lophotrochozoa</taxon>
        <taxon>Mollusca</taxon>
        <taxon>Gastropoda</taxon>
        <taxon>Caenogastropoda</taxon>
        <taxon>Sorbeoconcha</taxon>
        <taxon>Cerithioidea</taxon>
        <taxon>Batillariidae</taxon>
        <taxon>Batillaria</taxon>
    </lineage>
</organism>
<sequence>AVIESVLTFSITVWYGSITAKKKLRLNKVVNTARRIIGKQLPSLDFQQRLLGRVVISHDPFHPAYVLFKRLPSGRRFRSDRTKTKTDLSRVFIRRLCRPCQISWDLVTFKAATAKHGQGLADGEPRHLRPNRIPQNKSVCMFSTSADILR</sequence>
<dbReference type="Proteomes" id="UP001519460">
    <property type="component" value="Unassembled WGS sequence"/>
</dbReference>
<protein>
    <recommendedName>
        <fullName evidence="3">Maturase</fullName>
    </recommendedName>
</protein>
<reference evidence="1 2" key="1">
    <citation type="journal article" date="2023" name="Sci. Data">
        <title>Genome assembly of the Korean intertidal mud-creeper Batillaria attramentaria.</title>
        <authorList>
            <person name="Patra A.K."/>
            <person name="Ho P.T."/>
            <person name="Jun S."/>
            <person name="Lee S.J."/>
            <person name="Kim Y."/>
            <person name="Won Y.J."/>
        </authorList>
    </citation>
    <scope>NUCLEOTIDE SEQUENCE [LARGE SCALE GENOMIC DNA]</scope>
    <source>
        <strain evidence="1">Wonlab-2016</strain>
    </source>
</reference>
<feature type="non-terminal residue" evidence="1">
    <location>
        <position position="1"/>
    </location>
</feature>
<dbReference type="AlphaFoldDB" id="A0ABD0KA61"/>
<dbReference type="EMBL" id="JACVVK020000220">
    <property type="protein sequence ID" value="KAK7483831.1"/>
    <property type="molecule type" value="Genomic_DNA"/>
</dbReference>
<proteinExistence type="predicted"/>
<comment type="caution">
    <text evidence="1">The sequence shown here is derived from an EMBL/GenBank/DDBJ whole genome shotgun (WGS) entry which is preliminary data.</text>
</comment>
<evidence type="ECO:0000313" key="2">
    <source>
        <dbReference type="Proteomes" id="UP001519460"/>
    </source>
</evidence>
<accession>A0ABD0KA61</accession>
<keyword evidence="2" id="KW-1185">Reference proteome</keyword>